<dbReference type="EMBL" id="CM042889">
    <property type="protein sequence ID" value="KAI4321588.1"/>
    <property type="molecule type" value="Genomic_DNA"/>
</dbReference>
<proteinExistence type="predicted"/>
<keyword evidence="2" id="KW-1185">Reference proteome</keyword>
<comment type="caution">
    <text evidence="1">The sequence shown here is derived from an EMBL/GenBank/DDBJ whole genome shotgun (WGS) entry which is preliminary data.</text>
</comment>
<reference evidence="2" key="1">
    <citation type="journal article" date="2023" name="Front. Plant Sci.">
        <title>Chromosomal-level genome assembly of Melastoma candidum provides insights into trichome evolution.</title>
        <authorList>
            <person name="Zhong Y."/>
            <person name="Wu W."/>
            <person name="Sun C."/>
            <person name="Zou P."/>
            <person name="Liu Y."/>
            <person name="Dai S."/>
            <person name="Zhou R."/>
        </authorList>
    </citation>
    <scope>NUCLEOTIDE SEQUENCE [LARGE SCALE GENOMIC DNA]</scope>
</reference>
<sequence>MRVVADKLPQPSTNASLLRPMSIQKVWLYGADPGIIRALANTGIRIMIGDANGDIPRLWQTNLISPGTGTPRAPSTGVSLGGKVKVSTVHSMAVLHISEQPSSARFNPGFVDLMKGLLRFNDRTRSPFMINSYPYFASMNDPRQKPWRSACSRRSREIPSEYQD</sequence>
<organism evidence="1 2">
    <name type="scientific">Melastoma candidum</name>
    <dbReference type="NCBI Taxonomy" id="119954"/>
    <lineage>
        <taxon>Eukaryota</taxon>
        <taxon>Viridiplantae</taxon>
        <taxon>Streptophyta</taxon>
        <taxon>Embryophyta</taxon>
        <taxon>Tracheophyta</taxon>
        <taxon>Spermatophyta</taxon>
        <taxon>Magnoliopsida</taxon>
        <taxon>eudicotyledons</taxon>
        <taxon>Gunneridae</taxon>
        <taxon>Pentapetalae</taxon>
        <taxon>rosids</taxon>
        <taxon>malvids</taxon>
        <taxon>Myrtales</taxon>
        <taxon>Melastomataceae</taxon>
        <taxon>Melastomatoideae</taxon>
        <taxon>Melastomateae</taxon>
        <taxon>Melastoma</taxon>
    </lineage>
</organism>
<dbReference type="Proteomes" id="UP001057402">
    <property type="component" value="Chromosome 10"/>
</dbReference>
<protein>
    <submittedName>
        <fullName evidence="1">Uncharacterized protein</fullName>
    </submittedName>
</protein>
<evidence type="ECO:0000313" key="2">
    <source>
        <dbReference type="Proteomes" id="UP001057402"/>
    </source>
</evidence>
<gene>
    <name evidence="1" type="ORF">MLD38_034953</name>
</gene>
<name>A0ACB9MC76_9MYRT</name>
<evidence type="ECO:0000313" key="1">
    <source>
        <dbReference type="EMBL" id="KAI4321588.1"/>
    </source>
</evidence>
<accession>A0ACB9MC76</accession>